<proteinExistence type="predicted"/>
<gene>
    <name evidence="1" type="ordered locus">Belba_0527</name>
</gene>
<evidence type="ECO:0000313" key="1">
    <source>
        <dbReference type="EMBL" id="AFL83185.1"/>
    </source>
</evidence>
<dbReference type="PANTHER" id="PTHR37804:SF1">
    <property type="entry name" value="CDAA REGULATORY PROTEIN CDAR"/>
    <property type="match status" value="1"/>
</dbReference>
<dbReference type="PANTHER" id="PTHR37804">
    <property type="entry name" value="CDAA REGULATORY PROTEIN CDAR"/>
    <property type="match status" value="1"/>
</dbReference>
<reference evidence="2" key="1">
    <citation type="submission" date="2012-06" db="EMBL/GenBank/DDBJ databases">
        <title>The complete genome of Belliella baltica DSM 15883.</title>
        <authorList>
            <person name="Lucas S."/>
            <person name="Copeland A."/>
            <person name="Lapidus A."/>
            <person name="Goodwin L."/>
            <person name="Pitluck S."/>
            <person name="Peters L."/>
            <person name="Mikhailova N."/>
            <person name="Davenport K."/>
            <person name="Kyrpides N."/>
            <person name="Mavromatis K."/>
            <person name="Pagani I."/>
            <person name="Ivanova N."/>
            <person name="Ovchinnikova G."/>
            <person name="Zeytun A."/>
            <person name="Detter J.C."/>
            <person name="Han C."/>
            <person name="Land M."/>
            <person name="Hauser L."/>
            <person name="Markowitz V."/>
            <person name="Cheng J.-F."/>
            <person name="Hugenholtz P."/>
            <person name="Woyke T."/>
            <person name="Wu D."/>
            <person name="Tindall B."/>
            <person name="Pomrenke H."/>
            <person name="Brambilla E."/>
            <person name="Klenk H.-P."/>
            <person name="Eisen J.A."/>
        </authorList>
    </citation>
    <scope>NUCLEOTIDE SEQUENCE [LARGE SCALE GENOMIC DNA]</scope>
    <source>
        <strain evidence="2">DSM 15883 / CIP 108006 / LMG 21964 / BA134</strain>
    </source>
</reference>
<dbReference type="eggNOG" id="COG4856">
    <property type="taxonomic scope" value="Bacteria"/>
</dbReference>
<name>I3Z1R7_BELBD</name>
<accession>I3Z1R7</accession>
<dbReference type="HOGENOM" id="CLU_074339_0_0_10"/>
<dbReference type="OrthoDB" id="1115707at2"/>
<dbReference type="Gene3D" id="2.170.120.40">
    <property type="entry name" value="YbbR-like domain"/>
    <property type="match status" value="1"/>
</dbReference>
<protein>
    <recommendedName>
        <fullName evidence="3">YbbR-like protein</fullName>
    </recommendedName>
</protein>
<evidence type="ECO:0000313" key="2">
    <source>
        <dbReference type="Proteomes" id="UP000006050"/>
    </source>
</evidence>
<keyword evidence="2" id="KW-1185">Reference proteome</keyword>
<dbReference type="EMBL" id="CP003281">
    <property type="protein sequence ID" value="AFL83185.1"/>
    <property type="molecule type" value="Genomic_DNA"/>
</dbReference>
<dbReference type="KEGG" id="bbd:Belba_0527"/>
<sequence>MTKLKKFFSTDNPRKVANMKVVALCFLAAATFWFLNALNKDNYNTVVDYPIEIIYDKEEFMAVQELPAKIKIEINGNGWDLLRKYFNFNDSPFLIEINNPATKNYILTSEIRRSLAENISPTTLVSMVSDTIKFKIDKIVTRKIKVEIDTTQNTLANNFRLANGFVIDPEIIDIKGPTSALEKLDGKIKVALSENKINSNFNKIIPITIPEELTDFLTIEEESVLVKFDVVQFLEGNKRLKISKTNFPENVSLLQEPNNIMMYYLIDERKVEELKSIDFEAVLNYANRNKQDSTIEVLVRPRPTILENIRVEPSVFRLKYDEK</sequence>
<organism evidence="1 2">
    <name type="scientific">Belliella baltica (strain DSM 15883 / CIP 108006 / LMG 21964 / BA134)</name>
    <dbReference type="NCBI Taxonomy" id="866536"/>
    <lineage>
        <taxon>Bacteria</taxon>
        <taxon>Pseudomonadati</taxon>
        <taxon>Bacteroidota</taxon>
        <taxon>Cytophagia</taxon>
        <taxon>Cytophagales</taxon>
        <taxon>Cyclobacteriaceae</taxon>
        <taxon>Belliella</taxon>
    </lineage>
</organism>
<dbReference type="Proteomes" id="UP000006050">
    <property type="component" value="Chromosome"/>
</dbReference>
<dbReference type="PATRIC" id="fig|866536.3.peg.542"/>
<dbReference type="STRING" id="866536.Belba_0527"/>
<dbReference type="InterPro" id="IPR053154">
    <property type="entry name" value="c-di-AMP_regulator"/>
</dbReference>
<dbReference type="RefSeq" id="WP_014771198.1">
    <property type="nucleotide sequence ID" value="NC_018010.1"/>
</dbReference>
<dbReference type="Gene3D" id="2.170.120.30">
    <property type="match status" value="1"/>
</dbReference>
<evidence type="ECO:0008006" key="3">
    <source>
        <dbReference type="Google" id="ProtNLM"/>
    </source>
</evidence>
<dbReference type="AlphaFoldDB" id="I3Z1R7"/>